<protein>
    <recommendedName>
        <fullName evidence="2">precorrin-2 dehydrogenase</fullName>
        <ecNumber evidence="2">1.3.1.76</ecNumber>
    </recommendedName>
</protein>
<dbReference type="InterPro" id="IPR019478">
    <property type="entry name" value="Sirohaem_synthase_dimer_dom"/>
</dbReference>
<evidence type="ECO:0000256" key="3">
    <source>
        <dbReference type="ARBA" id="ARBA00023002"/>
    </source>
</evidence>
<comment type="catalytic activity">
    <reaction evidence="6">
        <text>precorrin-2 + NAD(+) = sirohydrochlorin + NADH + 2 H(+)</text>
        <dbReference type="Rhea" id="RHEA:15613"/>
        <dbReference type="ChEBI" id="CHEBI:15378"/>
        <dbReference type="ChEBI" id="CHEBI:57540"/>
        <dbReference type="ChEBI" id="CHEBI:57945"/>
        <dbReference type="ChEBI" id="CHEBI:58351"/>
        <dbReference type="ChEBI" id="CHEBI:58827"/>
        <dbReference type="EC" id="1.3.1.76"/>
    </reaction>
</comment>
<evidence type="ECO:0000256" key="1">
    <source>
        <dbReference type="ARBA" id="ARBA00005010"/>
    </source>
</evidence>
<dbReference type="SUPFAM" id="SSF75615">
    <property type="entry name" value="Siroheme synthase middle domains-like"/>
    <property type="match status" value="1"/>
</dbReference>
<dbReference type="EMBL" id="UATL01000005">
    <property type="protein sequence ID" value="SPY44440.1"/>
    <property type="molecule type" value="Genomic_DNA"/>
</dbReference>
<dbReference type="SUPFAM" id="SSF53790">
    <property type="entry name" value="Tetrapyrrole methylase"/>
    <property type="match status" value="1"/>
</dbReference>
<evidence type="ECO:0000256" key="6">
    <source>
        <dbReference type="ARBA" id="ARBA00047561"/>
    </source>
</evidence>
<accession>A0A2T3QBG6</accession>
<evidence type="ECO:0000259" key="7">
    <source>
        <dbReference type="Pfam" id="PF10414"/>
    </source>
</evidence>
<dbReference type="InterPro" id="IPR006367">
    <property type="entry name" value="Sirohaem_synthase_N"/>
</dbReference>
<dbReference type="PANTHER" id="PTHR35330">
    <property type="entry name" value="SIROHEME BIOSYNTHESIS PROTEIN MET8"/>
    <property type="match status" value="1"/>
</dbReference>
<dbReference type="Pfam" id="PF10414">
    <property type="entry name" value="CysG_dimeriser"/>
    <property type="match status" value="1"/>
</dbReference>
<dbReference type="Gene3D" id="3.30.160.110">
    <property type="entry name" value="Siroheme synthase, domain 2"/>
    <property type="match status" value="1"/>
</dbReference>
<dbReference type="Gene3D" id="3.40.50.720">
    <property type="entry name" value="NAD(P)-binding Rossmann-like Domain"/>
    <property type="match status" value="1"/>
</dbReference>
<dbReference type="Pfam" id="PF14824">
    <property type="entry name" value="Sirohm_synth_M"/>
    <property type="match status" value="1"/>
</dbReference>
<dbReference type="OrthoDB" id="9815856at2"/>
<dbReference type="EC" id="1.3.1.76" evidence="2"/>
<dbReference type="InterPro" id="IPR028161">
    <property type="entry name" value="Met8-like"/>
</dbReference>
<evidence type="ECO:0000259" key="8">
    <source>
        <dbReference type="Pfam" id="PF14824"/>
    </source>
</evidence>
<evidence type="ECO:0000313" key="9">
    <source>
        <dbReference type="EMBL" id="SPY44440.1"/>
    </source>
</evidence>
<dbReference type="InterPro" id="IPR037115">
    <property type="entry name" value="Sirohaem_synt_dimer_dom_sf"/>
</dbReference>
<dbReference type="Proteomes" id="UP000251647">
    <property type="component" value="Unassembled WGS sequence"/>
</dbReference>
<evidence type="ECO:0000313" key="10">
    <source>
        <dbReference type="Proteomes" id="UP000251647"/>
    </source>
</evidence>
<evidence type="ECO:0000256" key="4">
    <source>
        <dbReference type="ARBA" id="ARBA00023027"/>
    </source>
</evidence>
<name>A0A2T3QBG6_PHODM</name>
<keyword evidence="3" id="KW-0560">Oxidoreductase</keyword>
<dbReference type="GO" id="GO:0043115">
    <property type="term" value="F:precorrin-2 dehydrogenase activity"/>
    <property type="evidence" value="ECO:0007669"/>
    <property type="project" value="UniProtKB-EC"/>
</dbReference>
<organism evidence="9 10">
    <name type="scientific">Photobacterium damselae</name>
    <dbReference type="NCBI Taxonomy" id="38293"/>
    <lineage>
        <taxon>Bacteria</taxon>
        <taxon>Pseudomonadati</taxon>
        <taxon>Pseudomonadota</taxon>
        <taxon>Gammaproteobacteria</taxon>
        <taxon>Vibrionales</taxon>
        <taxon>Vibrionaceae</taxon>
        <taxon>Photobacterium</taxon>
    </lineage>
</organism>
<dbReference type="InterPro" id="IPR035996">
    <property type="entry name" value="4pyrrol_Methylase_sf"/>
</dbReference>
<sequence length="315" mass="35988">MDFFPVFLRLDDRQVLVVGGGEVACRKVDLLLKAQANITLVSPQLHPYLQQLVANGRLTYRQKCYQTEDLIGFDQVWATTNQQALNQQIHSDATQRSLWVNVIDNPPLCHFITPSMVDRSPIQIAISSGGASPVLVRYLREKIETVLPQNLSLIANYAGMQRTRIKQHFATVDERRKFWEKFFNLTAVDIATTEEELESAFVNLLQNNTQQEQHITVVHVGQDPELLTLKALRLMQQAELVLFATTTPDIFIDLCRRDADRQSFIDGHDLVKLLDNREKSQRICLLTPDKTVIEQLQHNPTYSTRLLLVSAIDNQ</sequence>
<evidence type="ECO:0000256" key="2">
    <source>
        <dbReference type="ARBA" id="ARBA00012400"/>
    </source>
</evidence>
<dbReference type="RefSeq" id="WP_005304168.1">
    <property type="nucleotide sequence ID" value="NZ_PYOG01000031.1"/>
</dbReference>
<dbReference type="GO" id="GO:0008168">
    <property type="term" value="F:methyltransferase activity"/>
    <property type="evidence" value="ECO:0007669"/>
    <property type="project" value="InterPro"/>
</dbReference>
<dbReference type="InterPro" id="IPR014777">
    <property type="entry name" value="4pyrrole_Mease_sub1"/>
</dbReference>
<reference evidence="9 10" key="1">
    <citation type="submission" date="2018-06" db="EMBL/GenBank/DDBJ databases">
        <authorList>
            <consortium name="Pathogen Informatics"/>
            <person name="Doyle S."/>
        </authorList>
    </citation>
    <scope>NUCLEOTIDE SEQUENCE [LARGE SCALE GENOMIC DNA]</scope>
    <source>
        <strain evidence="9 10">NCTC11647</strain>
    </source>
</reference>
<dbReference type="AlphaFoldDB" id="A0A2T3QBG6"/>
<feature type="domain" description="Sirohaem synthase dimerisation" evidence="7">
    <location>
        <begin position="151"/>
        <end position="193"/>
    </location>
</feature>
<dbReference type="GO" id="GO:0004325">
    <property type="term" value="F:ferrochelatase activity"/>
    <property type="evidence" value="ECO:0007669"/>
    <property type="project" value="InterPro"/>
</dbReference>
<dbReference type="InterPro" id="IPR028281">
    <property type="entry name" value="Sirohaem_synthase_central"/>
</dbReference>
<comment type="pathway">
    <text evidence="1">Porphyrin-containing compound metabolism; siroheme biosynthesis; sirohydrochlorin from precorrin-2: step 1/1.</text>
</comment>
<dbReference type="Gene3D" id="3.40.1010.10">
    <property type="entry name" value="Cobalt-precorrin-4 Transmethylase, Domain 1"/>
    <property type="match status" value="1"/>
</dbReference>
<dbReference type="NCBIfam" id="TIGR01470">
    <property type="entry name" value="cysG_Nterm"/>
    <property type="match status" value="1"/>
</dbReference>
<evidence type="ECO:0000256" key="5">
    <source>
        <dbReference type="ARBA" id="ARBA00023244"/>
    </source>
</evidence>
<dbReference type="SUPFAM" id="SSF51735">
    <property type="entry name" value="NAD(P)-binding Rossmann-fold domains"/>
    <property type="match status" value="1"/>
</dbReference>
<dbReference type="GO" id="GO:0019354">
    <property type="term" value="P:siroheme biosynthetic process"/>
    <property type="evidence" value="ECO:0007669"/>
    <property type="project" value="UniProtKB-UniPathway"/>
</dbReference>
<dbReference type="Pfam" id="PF13241">
    <property type="entry name" value="NAD_binding_7"/>
    <property type="match status" value="1"/>
</dbReference>
<feature type="domain" description="Siroheme synthase central" evidence="8">
    <location>
        <begin position="119"/>
        <end position="144"/>
    </location>
</feature>
<keyword evidence="5" id="KW-0627">Porphyrin biosynthesis</keyword>
<proteinExistence type="predicted"/>
<keyword evidence="4" id="KW-0520">NAD</keyword>
<dbReference type="PANTHER" id="PTHR35330:SF1">
    <property type="entry name" value="SIROHEME BIOSYNTHESIS PROTEIN MET8"/>
    <property type="match status" value="1"/>
</dbReference>
<dbReference type="UniPathway" id="UPA00262">
    <property type="reaction ID" value="UER00222"/>
</dbReference>
<gene>
    <name evidence="9" type="primary">cysG_4</name>
    <name evidence="9" type="ORF">NCTC11647_03385</name>
</gene>
<dbReference type="Gene3D" id="1.10.8.210">
    <property type="entry name" value="Sirohaem synthase, dimerisation domain"/>
    <property type="match status" value="1"/>
</dbReference>
<dbReference type="InterPro" id="IPR036291">
    <property type="entry name" value="NAD(P)-bd_dom_sf"/>
</dbReference>